<sequence length="366" mass="39201">MTRGLSGAQATLADTHATREEHPIERRRCHSGESTRSLPHPGGFSGQPLLTRFPDAGSLSIKQKLTSAIRNYPTRKGAPTHMPGFSMDAAAEQRFNVNLSILFTELPLLERPAAAAAADFTAVELWWPWVDSPTPERAELDALKKAIEDAGVQLTGLNFYAGQLPGPDRGALSIPGEESERFRANVDVAADFAQSLGCGALNALYGNRVEGVDPAVQDELALENLVLAARAADRIGAALLIETLNKPESPLYPLVTAPAGIAVVDKVNEATGLGNAKFLMDLYHLSMNGENLPSVIDRYAAKTGHVQIADNPGRGAPGTGSLPLEELLGRLRKQGYEGWVGLEYKPGDRPSAEAFEWLPAEARAAR</sequence>
<comment type="caution">
    <text evidence="4">The sequence shown here is derived from an EMBL/GenBank/DDBJ whole genome shotgun (WGS) entry which is preliminary data.</text>
</comment>
<protein>
    <submittedName>
        <fullName evidence="4">Hydroxypyruvate isomerase</fullName>
        <ecNumber evidence="4">5.3.1.22</ecNumber>
    </submittedName>
</protein>
<dbReference type="GO" id="GO:0008903">
    <property type="term" value="F:hydroxypyruvate isomerase activity"/>
    <property type="evidence" value="ECO:0007669"/>
    <property type="project" value="UniProtKB-EC"/>
</dbReference>
<evidence type="ECO:0000256" key="2">
    <source>
        <dbReference type="SAM" id="MobiDB-lite"/>
    </source>
</evidence>
<proteinExistence type="predicted"/>
<feature type="compositionally biased region" description="Basic and acidic residues" evidence="2">
    <location>
        <begin position="16"/>
        <end position="33"/>
    </location>
</feature>
<dbReference type="Pfam" id="PF01261">
    <property type="entry name" value="AP_endonuc_2"/>
    <property type="match status" value="1"/>
</dbReference>
<dbReference type="InterPro" id="IPR050417">
    <property type="entry name" value="Sugar_Epim/Isomerase"/>
</dbReference>
<keyword evidence="5" id="KW-1185">Reference proteome</keyword>
<name>A0ABU0SNM1_9ACTN</name>
<dbReference type="InterPro" id="IPR036237">
    <property type="entry name" value="Xyl_isomerase-like_sf"/>
</dbReference>
<dbReference type="PANTHER" id="PTHR43489:SF6">
    <property type="entry name" value="HYDROXYPYRUVATE ISOMERASE-RELATED"/>
    <property type="match status" value="1"/>
</dbReference>
<evidence type="ECO:0000259" key="3">
    <source>
        <dbReference type="Pfam" id="PF01261"/>
    </source>
</evidence>
<reference evidence="4 5" key="1">
    <citation type="submission" date="2023-07" db="EMBL/GenBank/DDBJ databases">
        <title>Comparative genomics of wheat-associated soil bacteria to identify genetic determinants of phenazine resistance.</title>
        <authorList>
            <person name="Mouncey N."/>
        </authorList>
    </citation>
    <scope>NUCLEOTIDE SEQUENCE [LARGE SCALE GENOMIC DNA]</scope>
    <source>
        <strain evidence="4 5">V2I4</strain>
    </source>
</reference>
<organism evidence="4 5">
    <name type="scientific">Streptomyces umbrinus</name>
    <dbReference type="NCBI Taxonomy" id="67370"/>
    <lineage>
        <taxon>Bacteria</taxon>
        <taxon>Bacillati</taxon>
        <taxon>Actinomycetota</taxon>
        <taxon>Actinomycetes</taxon>
        <taxon>Kitasatosporales</taxon>
        <taxon>Streptomycetaceae</taxon>
        <taxon>Streptomyces</taxon>
        <taxon>Streptomyces phaeochromogenes group</taxon>
    </lineage>
</organism>
<feature type="domain" description="Xylose isomerase-like TIM barrel" evidence="3">
    <location>
        <begin position="113"/>
        <end position="359"/>
    </location>
</feature>
<dbReference type="Proteomes" id="UP001230328">
    <property type="component" value="Unassembled WGS sequence"/>
</dbReference>
<feature type="region of interest" description="Disordered" evidence="2">
    <location>
        <begin position="1"/>
        <end position="49"/>
    </location>
</feature>
<evidence type="ECO:0000313" key="5">
    <source>
        <dbReference type="Proteomes" id="UP001230328"/>
    </source>
</evidence>
<gene>
    <name evidence="4" type="ORF">QF035_002728</name>
</gene>
<dbReference type="EMBL" id="JAUSZI010000002">
    <property type="protein sequence ID" value="MDQ1025146.1"/>
    <property type="molecule type" value="Genomic_DNA"/>
</dbReference>
<evidence type="ECO:0000313" key="4">
    <source>
        <dbReference type="EMBL" id="MDQ1025146.1"/>
    </source>
</evidence>
<dbReference type="InterPro" id="IPR013022">
    <property type="entry name" value="Xyl_isomerase-like_TIM-brl"/>
</dbReference>
<keyword evidence="1 4" id="KW-0413">Isomerase</keyword>
<dbReference type="PANTHER" id="PTHR43489">
    <property type="entry name" value="ISOMERASE"/>
    <property type="match status" value="1"/>
</dbReference>
<dbReference type="SUPFAM" id="SSF51658">
    <property type="entry name" value="Xylose isomerase-like"/>
    <property type="match status" value="1"/>
</dbReference>
<accession>A0ABU0SNM1</accession>
<evidence type="ECO:0000256" key="1">
    <source>
        <dbReference type="ARBA" id="ARBA00023235"/>
    </source>
</evidence>
<dbReference type="Gene3D" id="3.20.20.150">
    <property type="entry name" value="Divalent-metal-dependent TIM barrel enzymes"/>
    <property type="match status" value="1"/>
</dbReference>
<dbReference type="EC" id="5.3.1.22" evidence="4"/>